<evidence type="ECO:0000313" key="2">
    <source>
        <dbReference type="EMBL" id="SHJ96672.1"/>
    </source>
</evidence>
<dbReference type="Pfam" id="PF18910">
    <property type="entry name" value="DUF5665"/>
    <property type="match status" value="1"/>
</dbReference>
<dbReference type="RefSeq" id="WP_072910418.1">
    <property type="nucleotide sequence ID" value="NZ_FRAR01000004.1"/>
</dbReference>
<evidence type="ECO:0000256" key="1">
    <source>
        <dbReference type="SAM" id="Phobius"/>
    </source>
</evidence>
<dbReference type="EMBL" id="FRAR01000004">
    <property type="protein sequence ID" value="SHJ96672.1"/>
    <property type="molecule type" value="Genomic_DNA"/>
</dbReference>
<dbReference type="STRING" id="1121421.SAMN02745123_00210"/>
<gene>
    <name evidence="2" type="ORF">SAMN02745123_00210</name>
</gene>
<dbReference type="InterPro" id="IPR043723">
    <property type="entry name" value="DUF5665"/>
</dbReference>
<protein>
    <submittedName>
        <fullName evidence="2">Uncharacterized protein</fullName>
    </submittedName>
</protein>
<sequence>MEDAKRSYSLQDRIDVLAKNMEKMKLAEYVELLGDTKRLLWVNFISGIARGLGIAIGFTILGAVILFFMKKLVMLNLPVIGGFIAQIVQMVQIKMY</sequence>
<feature type="transmembrane region" description="Helical" evidence="1">
    <location>
        <begin position="47"/>
        <end position="69"/>
    </location>
</feature>
<accession>A0A1M6NM94</accession>
<dbReference type="OrthoDB" id="1634137at2"/>
<organism evidence="2 3">
    <name type="scientific">Desulforamulus aeronauticus DSM 10349</name>
    <dbReference type="NCBI Taxonomy" id="1121421"/>
    <lineage>
        <taxon>Bacteria</taxon>
        <taxon>Bacillati</taxon>
        <taxon>Bacillota</taxon>
        <taxon>Clostridia</taxon>
        <taxon>Eubacteriales</taxon>
        <taxon>Peptococcaceae</taxon>
        <taxon>Desulforamulus</taxon>
    </lineage>
</organism>
<keyword evidence="3" id="KW-1185">Reference proteome</keyword>
<reference evidence="3" key="1">
    <citation type="submission" date="2016-11" db="EMBL/GenBank/DDBJ databases">
        <authorList>
            <person name="Varghese N."/>
            <person name="Submissions S."/>
        </authorList>
    </citation>
    <scope>NUCLEOTIDE SEQUENCE [LARGE SCALE GENOMIC DNA]</scope>
    <source>
        <strain evidence="3">DSM 10349</strain>
    </source>
</reference>
<evidence type="ECO:0000313" key="3">
    <source>
        <dbReference type="Proteomes" id="UP000183997"/>
    </source>
</evidence>
<name>A0A1M6NM94_9FIRM</name>
<dbReference type="Proteomes" id="UP000183997">
    <property type="component" value="Unassembled WGS sequence"/>
</dbReference>
<keyword evidence="1" id="KW-0472">Membrane</keyword>
<feature type="transmembrane region" description="Helical" evidence="1">
    <location>
        <begin position="75"/>
        <end position="93"/>
    </location>
</feature>
<keyword evidence="1" id="KW-1133">Transmembrane helix</keyword>
<dbReference type="AlphaFoldDB" id="A0A1M6NM94"/>
<proteinExistence type="predicted"/>
<keyword evidence="1" id="KW-0812">Transmembrane</keyword>